<dbReference type="EMBL" id="CABVHF010000005">
    <property type="protein sequence ID" value="VVM77869.1"/>
    <property type="molecule type" value="Genomic_DNA"/>
</dbReference>
<dbReference type="Gene3D" id="3.40.50.300">
    <property type="entry name" value="P-loop containing nucleotide triphosphate hydrolases"/>
    <property type="match status" value="1"/>
</dbReference>
<accession>A0A5E6SAS6</accession>
<dbReference type="EC" id="3.6.3.-" evidence="4"/>
<proteinExistence type="predicted"/>
<dbReference type="RefSeq" id="WP_101321449.1">
    <property type="nucleotide sequence ID" value="NZ_CABVHC010000027.1"/>
</dbReference>
<dbReference type="GO" id="GO:0016887">
    <property type="term" value="F:ATP hydrolysis activity"/>
    <property type="evidence" value="ECO:0007669"/>
    <property type="project" value="InterPro"/>
</dbReference>
<keyword evidence="3 4" id="KW-0067">ATP-binding</keyword>
<evidence type="ECO:0000256" key="2">
    <source>
        <dbReference type="ARBA" id="ARBA00022741"/>
    </source>
</evidence>
<evidence type="ECO:0000256" key="3">
    <source>
        <dbReference type="ARBA" id="ARBA00022840"/>
    </source>
</evidence>
<keyword evidence="2" id="KW-0547">Nucleotide-binding</keyword>
<evidence type="ECO:0000256" key="1">
    <source>
        <dbReference type="ARBA" id="ARBA00022448"/>
    </source>
</evidence>
<name>A0A5E6SAS6_PSEFL</name>
<dbReference type="OrthoDB" id="2968466at2"/>
<keyword evidence="1" id="KW-0813">Transport</keyword>
<dbReference type="InterPro" id="IPR051782">
    <property type="entry name" value="ABC_Transporter_VariousFunc"/>
</dbReference>
<dbReference type="SUPFAM" id="SSF52540">
    <property type="entry name" value="P-loop containing nucleoside triphosphate hydrolases"/>
    <property type="match status" value="1"/>
</dbReference>
<protein>
    <submittedName>
        <fullName evidence="4">Doxorubicin resistance ATP-binding protein DrrA</fullName>
        <ecNumber evidence="4">3.6.3.-</ecNumber>
    </submittedName>
</protein>
<dbReference type="GO" id="GO:0005524">
    <property type="term" value="F:ATP binding"/>
    <property type="evidence" value="ECO:0007669"/>
    <property type="project" value="UniProtKB-KW"/>
</dbReference>
<gene>
    <name evidence="4" type="primary">drrA</name>
    <name evidence="4" type="ORF">PS631_02171</name>
</gene>
<dbReference type="InterPro" id="IPR027417">
    <property type="entry name" value="P-loop_NTPase"/>
</dbReference>
<reference evidence="4 5" key="1">
    <citation type="submission" date="2019-09" db="EMBL/GenBank/DDBJ databases">
        <authorList>
            <person name="Chandra G."/>
            <person name="Truman W A."/>
        </authorList>
    </citation>
    <scope>NUCLEOTIDE SEQUENCE [LARGE SCALE GENOMIC DNA]</scope>
    <source>
        <strain evidence="4">PS631</strain>
    </source>
</reference>
<dbReference type="Pfam" id="PF00005">
    <property type="entry name" value="ABC_tran"/>
    <property type="match status" value="1"/>
</dbReference>
<dbReference type="PROSITE" id="PS50893">
    <property type="entry name" value="ABC_TRANSPORTER_2"/>
    <property type="match status" value="1"/>
</dbReference>
<dbReference type="Proteomes" id="UP000399692">
    <property type="component" value="Unassembled WGS sequence"/>
</dbReference>
<keyword evidence="4" id="KW-0378">Hydrolase</keyword>
<dbReference type="InterPro" id="IPR003593">
    <property type="entry name" value="AAA+_ATPase"/>
</dbReference>
<dbReference type="InterPro" id="IPR003439">
    <property type="entry name" value="ABC_transporter-like_ATP-bd"/>
</dbReference>
<sequence length="235" mass="26467">MTKITIRDLGYSYARTPLFHKLNFSAYRGEAIGILGSNGAGKTTLFDLICNLRKPDAGTLTNNACRQLYLSQTLSPPPGLRMQEIHALITHLDGDKPLSAGETFKCMERWSVPLYKRYAALWNKKPANCSYGEIRSFFTLTLLVMQGDLLILDEPTAGVDPEFRHYIWLAIRKACAEGATVLVSSHHIQEITANCDRFYMLAQRTLQEFSSAEHFMTHHDTECLDEAFILASSKD</sequence>
<evidence type="ECO:0000313" key="4">
    <source>
        <dbReference type="EMBL" id="VVM77869.1"/>
    </source>
</evidence>
<organism evidence="4 5">
    <name type="scientific">Pseudomonas fluorescens</name>
    <dbReference type="NCBI Taxonomy" id="294"/>
    <lineage>
        <taxon>Bacteria</taxon>
        <taxon>Pseudomonadati</taxon>
        <taxon>Pseudomonadota</taxon>
        <taxon>Gammaproteobacteria</taxon>
        <taxon>Pseudomonadales</taxon>
        <taxon>Pseudomonadaceae</taxon>
        <taxon>Pseudomonas</taxon>
    </lineage>
</organism>
<dbReference type="PANTHER" id="PTHR42939:SF1">
    <property type="entry name" value="ABC TRANSPORTER ATP-BINDING PROTEIN ALBC-RELATED"/>
    <property type="match status" value="1"/>
</dbReference>
<dbReference type="AlphaFoldDB" id="A0A5E6SAS6"/>
<evidence type="ECO:0000313" key="5">
    <source>
        <dbReference type="Proteomes" id="UP000399692"/>
    </source>
</evidence>
<dbReference type="SMART" id="SM00382">
    <property type="entry name" value="AAA"/>
    <property type="match status" value="1"/>
</dbReference>
<dbReference type="PANTHER" id="PTHR42939">
    <property type="entry name" value="ABC TRANSPORTER ATP-BINDING PROTEIN ALBC-RELATED"/>
    <property type="match status" value="1"/>
</dbReference>